<dbReference type="CDD" id="cd14014">
    <property type="entry name" value="STKc_PknB_like"/>
    <property type="match status" value="1"/>
</dbReference>
<name>A0A1I3JCP7_9PLAN</name>
<feature type="domain" description="Protein kinase" evidence="7">
    <location>
        <begin position="80"/>
        <end position="342"/>
    </location>
</feature>
<evidence type="ECO:0000313" key="8">
    <source>
        <dbReference type="EMBL" id="SFI57910.1"/>
    </source>
</evidence>
<evidence type="ECO:0000259" key="7">
    <source>
        <dbReference type="PROSITE" id="PS50011"/>
    </source>
</evidence>
<dbReference type="AlphaFoldDB" id="A0A1I3JCP7"/>
<keyword evidence="8" id="KW-0723">Serine/threonine-protein kinase</keyword>
<keyword evidence="6" id="KW-1133">Transmembrane helix</keyword>
<dbReference type="InterPro" id="IPR017441">
    <property type="entry name" value="Protein_kinase_ATP_BS"/>
</dbReference>
<evidence type="ECO:0000256" key="3">
    <source>
        <dbReference type="ARBA" id="ARBA00022777"/>
    </source>
</evidence>
<dbReference type="GO" id="GO:0005524">
    <property type="term" value="F:ATP binding"/>
    <property type="evidence" value="ECO:0007669"/>
    <property type="project" value="UniProtKB-UniRule"/>
</dbReference>
<evidence type="ECO:0000256" key="2">
    <source>
        <dbReference type="ARBA" id="ARBA00022741"/>
    </source>
</evidence>
<feature type="transmembrane region" description="Helical" evidence="6">
    <location>
        <begin position="496"/>
        <end position="515"/>
    </location>
</feature>
<dbReference type="RefSeq" id="WP_092051236.1">
    <property type="nucleotide sequence ID" value="NZ_FOQD01000010.1"/>
</dbReference>
<dbReference type="PROSITE" id="PS50011">
    <property type="entry name" value="PROTEIN_KINASE_DOM"/>
    <property type="match status" value="1"/>
</dbReference>
<keyword evidence="3 8" id="KW-0418">Kinase</keyword>
<organism evidence="8 9">
    <name type="scientific">Planctomicrobium piriforme</name>
    <dbReference type="NCBI Taxonomy" id="1576369"/>
    <lineage>
        <taxon>Bacteria</taxon>
        <taxon>Pseudomonadati</taxon>
        <taxon>Planctomycetota</taxon>
        <taxon>Planctomycetia</taxon>
        <taxon>Planctomycetales</taxon>
        <taxon>Planctomycetaceae</taxon>
        <taxon>Planctomicrobium</taxon>
    </lineage>
</organism>
<dbReference type="SUPFAM" id="SSF103473">
    <property type="entry name" value="MFS general substrate transporter"/>
    <property type="match status" value="1"/>
</dbReference>
<evidence type="ECO:0000256" key="4">
    <source>
        <dbReference type="ARBA" id="ARBA00022840"/>
    </source>
</evidence>
<dbReference type="InterPro" id="IPR000719">
    <property type="entry name" value="Prot_kinase_dom"/>
</dbReference>
<dbReference type="STRING" id="1576369.SAMN05421753_110129"/>
<evidence type="ECO:0000256" key="6">
    <source>
        <dbReference type="SAM" id="Phobius"/>
    </source>
</evidence>
<feature type="binding site" evidence="5">
    <location>
        <position position="109"/>
    </location>
    <ligand>
        <name>ATP</name>
        <dbReference type="ChEBI" id="CHEBI:30616"/>
    </ligand>
</feature>
<keyword evidence="6" id="KW-0812">Transmembrane</keyword>
<dbReference type="PANTHER" id="PTHR43289">
    <property type="entry name" value="MITOGEN-ACTIVATED PROTEIN KINASE KINASE KINASE 20-RELATED"/>
    <property type="match status" value="1"/>
</dbReference>
<dbReference type="OrthoDB" id="6111975at2"/>
<protein>
    <submittedName>
        <fullName evidence="8">Serine/threonine protein kinase</fullName>
    </submittedName>
</protein>
<dbReference type="PROSITE" id="PS00108">
    <property type="entry name" value="PROTEIN_KINASE_ST"/>
    <property type="match status" value="1"/>
</dbReference>
<dbReference type="GO" id="GO:0004674">
    <property type="term" value="F:protein serine/threonine kinase activity"/>
    <property type="evidence" value="ECO:0007669"/>
    <property type="project" value="UniProtKB-KW"/>
</dbReference>
<feature type="transmembrane region" description="Helical" evidence="6">
    <location>
        <begin position="396"/>
        <end position="414"/>
    </location>
</feature>
<dbReference type="PANTHER" id="PTHR43289:SF6">
    <property type="entry name" value="SERINE_THREONINE-PROTEIN KINASE NEKL-3"/>
    <property type="match status" value="1"/>
</dbReference>
<evidence type="ECO:0000256" key="5">
    <source>
        <dbReference type="PROSITE-ProRule" id="PRU10141"/>
    </source>
</evidence>
<proteinExistence type="predicted"/>
<gene>
    <name evidence="8" type="ORF">SAMN05421753_110129</name>
</gene>
<keyword evidence="1" id="KW-0808">Transferase</keyword>
<evidence type="ECO:0000256" key="1">
    <source>
        <dbReference type="ARBA" id="ARBA00022679"/>
    </source>
</evidence>
<feature type="transmembrane region" description="Helical" evidence="6">
    <location>
        <begin position="368"/>
        <end position="390"/>
    </location>
</feature>
<evidence type="ECO:0000313" key="9">
    <source>
        <dbReference type="Proteomes" id="UP000199518"/>
    </source>
</evidence>
<dbReference type="EMBL" id="FOQD01000010">
    <property type="protein sequence ID" value="SFI57910.1"/>
    <property type="molecule type" value="Genomic_DNA"/>
</dbReference>
<dbReference type="InterPro" id="IPR011009">
    <property type="entry name" value="Kinase-like_dom_sf"/>
</dbReference>
<accession>A0A1I3JCP7</accession>
<keyword evidence="4 5" id="KW-0067">ATP-binding</keyword>
<keyword evidence="6" id="KW-0472">Membrane</keyword>
<sequence length="528" mass="58907">MSDLLDPLPDDDQALFDWLNAQAEGTDVENLPAELLDRCVRLAELKHCLQLLNSLAPAPPQPAESPSSFSGQLPRAFGPYDLERELGRGGMGVVYLARHRTLRSQVALKVIRTSEFASPEEVRRFYQEGRAASRLRHPHVVSVHDAGDIEGTPYLVMQYVEGESLAERMRRQRPGIDETVRLLIPIARAVDYLHGQEIVHRDLKPGNILLNRDHTPFVTDFGLVKMFELDGERTVSGALIGTPAYMSPEQAWGKPDSIGASSDVYSLGAILYEMLTGQPPFPEANPLDQILRLRDAEPRPPRAIKPTVPMELQQICLRCLEKKPRDRYASSAQVADDLERYRRGEPIALRPIGYWNGFRRWVRRESPLASHLAGFATMAFIVQIADLFAARQRAPYLPVMTVLLVWTILAVILQKLLLRGAEWVKLVWVAIDAVLFTVAVAYAEGPVESLIVGYSLLIAASSMWYEEYLVVLMTVVSLGAYIALLSLRGAPQPVHYPFIVGGILLVVGGVVTALVRRIRQLLQFQAES</sequence>
<feature type="transmembrane region" description="Helical" evidence="6">
    <location>
        <begin position="470"/>
        <end position="490"/>
    </location>
</feature>
<dbReference type="PROSITE" id="PS00107">
    <property type="entry name" value="PROTEIN_KINASE_ATP"/>
    <property type="match status" value="1"/>
</dbReference>
<dbReference type="SMART" id="SM00220">
    <property type="entry name" value="S_TKc"/>
    <property type="match status" value="1"/>
</dbReference>
<keyword evidence="9" id="KW-1185">Reference proteome</keyword>
<reference evidence="9" key="1">
    <citation type="submission" date="2016-10" db="EMBL/GenBank/DDBJ databases">
        <authorList>
            <person name="Varghese N."/>
            <person name="Submissions S."/>
        </authorList>
    </citation>
    <scope>NUCLEOTIDE SEQUENCE [LARGE SCALE GENOMIC DNA]</scope>
    <source>
        <strain evidence="9">DSM 26348</strain>
    </source>
</reference>
<keyword evidence="2 5" id="KW-0547">Nucleotide-binding</keyword>
<dbReference type="SUPFAM" id="SSF56112">
    <property type="entry name" value="Protein kinase-like (PK-like)"/>
    <property type="match status" value="1"/>
</dbReference>
<dbReference type="Pfam" id="PF00069">
    <property type="entry name" value="Pkinase"/>
    <property type="match status" value="1"/>
</dbReference>
<dbReference type="InterPro" id="IPR008271">
    <property type="entry name" value="Ser/Thr_kinase_AS"/>
</dbReference>
<dbReference type="InterPro" id="IPR036259">
    <property type="entry name" value="MFS_trans_sf"/>
</dbReference>
<dbReference type="Gene3D" id="1.10.510.10">
    <property type="entry name" value="Transferase(Phosphotransferase) domain 1"/>
    <property type="match status" value="1"/>
</dbReference>
<dbReference type="Gene3D" id="3.30.200.20">
    <property type="entry name" value="Phosphorylase Kinase, domain 1"/>
    <property type="match status" value="1"/>
</dbReference>
<dbReference type="Proteomes" id="UP000199518">
    <property type="component" value="Unassembled WGS sequence"/>
</dbReference>